<evidence type="ECO:0000313" key="3">
    <source>
        <dbReference type="Proteomes" id="UP001431783"/>
    </source>
</evidence>
<comment type="caution">
    <text evidence="2">The sequence shown here is derived from an EMBL/GenBank/DDBJ whole genome shotgun (WGS) entry which is preliminary data.</text>
</comment>
<keyword evidence="1" id="KW-0732">Signal</keyword>
<name>A0AAW1UBG1_9CUCU</name>
<gene>
    <name evidence="2" type="ORF">WA026_014396</name>
</gene>
<feature type="chain" id="PRO_5043979755" evidence="1">
    <location>
        <begin position="24"/>
        <end position="96"/>
    </location>
</feature>
<evidence type="ECO:0000313" key="2">
    <source>
        <dbReference type="EMBL" id="KAK9881052.1"/>
    </source>
</evidence>
<evidence type="ECO:0000256" key="1">
    <source>
        <dbReference type="SAM" id="SignalP"/>
    </source>
</evidence>
<sequence length="96" mass="11273">MKKSFILITFIIALMICVDYGSTRRYMNINRFFWRNHTRTPLKDIVAEATKSGFWDKINPVKLWNKIPFDEVGSSVSKAWNKIFKRSANSPIEWTG</sequence>
<proteinExistence type="predicted"/>
<accession>A0AAW1UBG1</accession>
<dbReference type="AlphaFoldDB" id="A0AAW1UBG1"/>
<protein>
    <submittedName>
        <fullName evidence="2">Uncharacterized protein</fullName>
    </submittedName>
</protein>
<organism evidence="2 3">
    <name type="scientific">Henosepilachna vigintioctopunctata</name>
    <dbReference type="NCBI Taxonomy" id="420089"/>
    <lineage>
        <taxon>Eukaryota</taxon>
        <taxon>Metazoa</taxon>
        <taxon>Ecdysozoa</taxon>
        <taxon>Arthropoda</taxon>
        <taxon>Hexapoda</taxon>
        <taxon>Insecta</taxon>
        <taxon>Pterygota</taxon>
        <taxon>Neoptera</taxon>
        <taxon>Endopterygota</taxon>
        <taxon>Coleoptera</taxon>
        <taxon>Polyphaga</taxon>
        <taxon>Cucujiformia</taxon>
        <taxon>Coccinelloidea</taxon>
        <taxon>Coccinellidae</taxon>
        <taxon>Epilachninae</taxon>
        <taxon>Epilachnini</taxon>
        <taxon>Henosepilachna</taxon>
    </lineage>
</organism>
<dbReference type="EMBL" id="JARQZJ010000067">
    <property type="protein sequence ID" value="KAK9881052.1"/>
    <property type="molecule type" value="Genomic_DNA"/>
</dbReference>
<reference evidence="2 3" key="1">
    <citation type="submission" date="2023-03" db="EMBL/GenBank/DDBJ databases">
        <title>Genome insight into feeding habits of ladybird beetles.</title>
        <authorList>
            <person name="Li H.-S."/>
            <person name="Huang Y.-H."/>
            <person name="Pang H."/>
        </authorList>
    </citation>
    <scope>NUCLEOTIDE SEQUENCE [LARGE SCALE GENOMIC DNA]</scope>
    <source>
        <strain evidence="2">SYSU_2023b</strain>
        <tissue evidence="2">Whole body</tissue>
    </source>
</reference>
<keyword evidence="3" id="KW-1185">Reference proteome</keyword>
<feature type="signal peptide" evidence="1">
    <location>
        <begin position="1"/>
        <end position="23"/>
    </location>
</feature>
<dbReference type="Proteomes" id="UP001431783">
    <property type="component" value="Unassembled WGS sequence"/>
</dbReference>